<accession>A0A4P7PU92</accession>
<dbReference type="InterPro" id="IPR029044">
    <property type="entry name" value="Nucleotide-diphossugar_trans"/>
</dbReference>
<evidence type="ECO:0000259" key="2">
    <source>
        <dbReference type="Pfam" id="PF00535"/>
    </source>
</evidence>
<keyword evidence="1" id="KW-0472">Membrane</keyword>
<gene>
    <name evidence="3" type="ORF">GS03_01368</name>
</gene>
<dbReference type="InterPro" id="IPR001173">
    <property type="entry name" value="Glyco_trans_2-like"/>
</dbReference>
<dbReference type="KEGG" id="fsn:GS03_01368"/>
<dbReference type="SUPFAM" id="SSF53448">
    <property type="entry name" value="Nucleotide-diphospho-sugar transferases"/>
    <property type="match status" value="1"/>
</dbReference>
<dbReference type="Pfam" id="PF00535">
    <property type="entry name" value="Glycos_transf_2"/>
    <property type="match status" value="1"/>
</dbReference>
<dbReference type="Gene3D" id="3.90.550.10">
    <property type="entry name" value="Spore Coat Polysaccharide Biosynthesis Protein SpsA, Chain A"/>
    <property type="match status" value="1"/>
</dbReference>
<keyword evidence="1" id="KW-1133">Transmembrane helix</keyword>
<evidence type="ECO:0000313" key="4">
    <source>
        <dbReference type="Proteomes" id="UP000296862"/>
    </source>
</evidence>
<protein>
    <recommendedName>
        <fullName evidence="2">Glycosyltransferase 2-like domain-containing protein</fullName>
    </recommendedName>
</protein>
<dbReference type="RefSeq" id="WP_136151804.1">
    <property type="nucleotide sequence ID" value="NZ_CP038810.1"/>
</dbReference>
<name>A0A4P7PU92_9FLAO</name>
<reference evidence="3 4" key="1">
    <citation type="submission" date="2019-04" db="EMBL/GenBank/DDBJ databases">
        <title>Flavobacterium sp. GS03.</title>
        <authorList>
            <person name="Kim H."/>
        </authorList>
    </citation>
    <scope>NUCLEOTIDE SEQUENCE [LARGE SCALE GENOMIC DNA]</scope>
    <source>
        <strain evidence="3 4">GS03</strain>
    </source>
</reference>
<keyword evidence="1" id="KW-0812">Transmembrane</keyword>
<keyword evidence="4" id="KW-1185">Reference proteome</keyword>
<dbReference type="OrthoDB" id="7665907at2"/>
<dbReference type="AlphaFoldDB" id="A0A4P7PU92"/>
<evidence type="ECO:0000256" key="1">
    <source>
        <dbReference type="SAM" id="Phobius"/>
    </source>
</evidence>
<feature type="transmembrane region" description="Helical" evidence="1">
    <location>
        <begin position="266"/>
        <end position="286"/>
    </location>
</feature>
<organism evidence="3 4">
    <name type="scientific">Flavobacterium sangjuense</name>
    <dbReference type="NCBI Taxonomy" id="2518177"/>
    <lineage>
        <taxon>Bacteria</taxon>
        <taxon>Pseudomonadati</taxon>
        <taxon>Bacteroidota</taxon>
        <taxon>Flavobacteriia</taxon>
        <taxon>Flavobacteriales</taxon>
        <taxon>Flavobacteriaceae</taxon>
        <taxon>Flavobacterium</taxon>
    </lineage>
</organism>
<proteinExistence type="predicted"/>
<dbReference type="EMBL" id="CP038810">
    <property type="protein sequence ID" value="QBZ97870.1"/>
    <property type="molecule type" value="Genomic_DNA"/>
</dbReference>
<dbReference type="Proteomes" id="UP000296862">
    <property type="component" value="Chromosome"/>
</dbReference>
<feature type="domain" description="Glycosyltransferase 2-like" evidence="2">
    <location>
        <begin position="6"/>
        <end position="128"/>
    </location>
</feature>
<evidence type="ECO:0000313" key="3">
    <source>
        <dbReference type="EMBL" id="QBZ97870.1"/>
    </source>
</evidence>
<sequence length="299" mass="34521">MKFAAFIMTYERPQLILDTISKLLEQTLPPVKIVVIDNSETTLTQIRLEEFNSPIVVYHRVGYNSGPSGAAAIALKMLADEGYDWIYWGDDDDPPQHSRIFEQLLDLAQSLPYCGSVGCVGHFFDPKKGIINRVPNIQLQGKGHIEVDTIAGGMTKIVNGKMIREYDILPEKEFFFGFEDLDIDLKIQKAGFHLYVDKEIYLNGRIKSGKINLHVRKINKPTLQTLWREYYSIRNLMYIFWRNKLYSAFLRILVVKSLKMVFNFRYSFAIGCYTTKITLLAFAHFFQGKMGLRVKPLKK</sequence>